<keyword evidence="1" id="KW-0812">Transmembrane</keyword>
<name>A0A1I5WY99_9FIRM</name>
<evidence type="ECO:0000313" key="2">
    <source>
        <dbReference type="EMBL" id="SFQ24618.1"/>
    </source>
</evidence>
<reference evidence="3" key="1">
    <citation type="submission" date="2016-10" db="EMBL/GenBank/DDBJ databases">
        <authorList>
            <person name="Varghese N."/>
            <person name="Submissions S."/>
        </authorList>
    </citation>
    <scope>NUCLEOTIDE SEQUENCE [LARGE SCALE GENOMIC DNA]</scope>
    <source>
        <strain evidence="3">P18</strain>
    </source>
</reference>
<dbReference type="RefSeq" id="WP_074890532.1">
    <property type="nucleotide sequence ID" value="NZ_FOXO01000026.1"/>
</dbReference>
<keyword evidence="1" id="KW-1133">Transmembrane helix</keyword>
<dbReference type="Proteomes" id="UP000182624">
    <property type="component" value="Unassembled WGS sequence"/>
</dbReference>
<evidence type="ECO:0000256" key="1">
    <source>
        <dbReference type="SAM" id="Phobius"/>
    </source>
</evidence>
<dbReference type="AlphaFoldDB" id="A0A1I5WY99"/>
<protein>
    <submittedName>
        <fullName evidence="2">Uncharacterized protein</fullName>
    </submittedName>
</protein>
<dbReference type="OrthoDB" id="1999308at2"/>
<sequence>MQLLVITILLSVLGLLTSLVLVGIFPSIISFCLSVYCYFQEKSINTVRALCVSFAGILLPIIMYINCYGFSLPFDKGTGMPFWKQIIYENYSNLGFDMSFLQGEKDEAVDAEYVETVKNEKEDPVEENENLYYSGDEAVTDSSEDVAETVESTVEASDDKKNSIDYMDYPESIFEKFEDIEKDFDIKPESGYVGASDDDMPSYGGLPVGTEIVAQYFREDDHNCNPVIVLQNKTGEIYRYECMFTARDGDGNELAVSERTSEVVPNGAKFVIEGRFDKNLLNGQIPAMYEFTMTKRTPYEKDMSDQVLVYTKVDGNSVVLAADNTSDIKVKVDAYVLFFYGDELVDCIWLIPNNIDDVCINPGSLATIKGDAYYKFDRIETYYTAYEAIEVD</sequence>
<proteinExistence type="predicted"/>
<accession>A0A1I5WY99</accession>
<dbReference type="EMBL" id="FOXO01000026">
    <property type="protein sequence ID" value="SFQ24618.1"/>
    <property type="molecule type" value="Genomic_DNA"/>
</dbReference>
<keyword evidence="3" id="KW-1185">Reference proteome</keyword>
<gene>
    <name evidence="2" type="ORF">SAMN04487928_12634</name>
</gene>
<keyword evidence="1" id="KW-0472">Membrane</keyword>
<feature type="transmembrane region" description="Helical" evidence="1">
    <location>
        <begin position="6"/>
        <end position="39"/>
    </location>
</feature>
<organism evidence="2 3">
    <name type="scientific">Butyrivibrio proteoclasticus</name>
    <dbReference type="NCBI Taxonomy" id="43305"/>
    <lineage>
        <taxon>Bacteria</taxon>
        <taxon>Bacillati</taxon>
        <taxon>Bacillota</taxon>
        <taxon>Clostridia</taxon>
        <taxon>Lachnospirales</taxon>
        <taxon>Lachnospiraceae</taxon>
        <taxon>Butyrivibrio</taxon>
    </lineage>
</organism>
<feature type="transmembrane region" description="Helical" evidence="1">
    <location>
        <begin position="46"/>
        <end position="65"/>
    </location>
</feature>
<evidence type="ECO:0000313" key="3">
    <source>
        <dbReference type="Proteomes" id="UP000182624"/>
    </source>
</evidence>